<organism evidence="1 2">
    <name type="scientific">Streptomyces camponoticapitis</name>
    <dbReference type="NCBI Taxonomy" id="1616125"/>
    <lineage>
        <taxon>Bacteria</taxon>
        <taxon>Bacillati</taxon>
        <taxon>Actinomycetota</taxon>
        <taxon>Actinomycetes</taxon>
        <taxon>Kitasatosporales</taxon>
        <taxon>Streptomycetaceae</taxon>
        <taxon>Streptomyces</taxon>
    </lineage>
</organism>
<dbReference type="RefSeq" id="WP_189105160.1">
    <property type="nucleotide sequence ID" value="NZ_BMMV01000001.1"/>
</dbReference>
<evidence type="ECO:0000313" key="2">
    <source>
        <dbReference type="Proteomes" id="UP000660265"/>
    </source>
</evidence>
<dbReference type="Proteomes" id="UP000660265">
    <property type="component" value="Unassembled WGS sequence"/>
</dbReference>
<evidence type="ECO:0000313" key="1">
    <source>
        <dbReference type="EMBL" id="GGJ72890.1"/>
    </source>
</evidence>
<accession>A0ABQ2DXI5</accession>
<dbReference type="InterPro" id="IPR009003">
    <property type="entry name" value="Peptidase_S1_PA"/>
</dbReference>
<dbReference type="EMBL" id="BMMV01000001">
    <property type="protein sequence ID" value="GGJ72890.1"/>
    <property type="molecule type" value="Genomic_DNA"/>
</dbReference>
<comment type="caution">
    <text evidence="1">The sequence shown here is derived from an EMBL/GenBank/DDBJ whole genome shotgun (WGS) entry which is preliminary data.</text>
</comment>
<dbReference type="Pfam" id="PF13365">
    <property type="entry name" value="Trypsin_2"/>
    <property type="match status" value="1"/>
</dbReference>
<keyword evidence="2" id="KW-1185">Reference proteome</keyword>
<dbReference type="InterPro" id="IPR027417">
    <property type="entry name" value="P-loop_NTPase"/>
</dbReference>
<name>A0ABQ2DXI5_9ACTN</name>
<proteinExistence type="predicted"/>
<gene>
    <name evidence="1" type="ORF">GCM10011583_00330</name>
</gene>
<protein>
    <recommendedName>
        <fullName evidence="3">Serine protease</fullName>
    </recommendedName>
</protein>
<evidence type="ECO:0008006" key="3">
    <source>
        <dbReference type="Google" id="ProtNLM"/>
    </source>
</evidence>
<dbReference type="SUPFAM" id="SSF50494">
    <property type="entry name" value="Trypsin-like serine proteases"/>
    <property type="match status" value="1"/>
</dbReference>
<dbReference type="SUPFAM" id="SSF52540">
    <property type="entry name" value="P-loop containing nucleoside triphosphate hydrolases"/>
    <property type="match status" value="1"/>
</dbReference>
<reference evidence="2" key="1">
    <citation type="journal article" date="2019" name="Int. J. Syst. Evol. Microbiol.">
        <title>The Global Catalogue of Microorganisms (GCM) 10K type strain sequencing project: providing services to taxonomists for standard genome sequencing and annotation.</title>
        <authorList>
            <consortium name="The Broad Institute Genomics Platform"/>
            <consortium name="The Broad Institute Genome Sequencing Center for Infectious Disease"/>
            <person name="Wu L."/>
            <person name="Ma J."/>
        </authorList>
    </citation>
    <scope>NUCLEOTIDE SEQUENCE [LARGE SCALE GENOMIC DNA]</scope>
    <source>
        <strain evidence="2">CGMCC 4.7275</strain>
    </source>
</reference>
<sequence length="1217" mass="127803">MGSGDRAMLVRICDLAGRPRGTGFVADDVGTVVTSHEAVDGLVRLVLHAPGERTWLADGDAIVPLPEAGLALVRTEGLDVPPLPISPRSDVEAGTYVRIAAHGWRHARVLGAVPATYTATDRFHLLDTVLELAIGTGGSDALRLGGEASRGPVLDAVTGAVLGVIGTALHTEHRAAGLALPLRAGAGVDPGGALAALLRLNDASVRCYGDDLNLAGVLRLTATARGGTADGGPGAADASRLVERADTSRELSVFAGLSAASTVSSDALVLGLVGDPGTGRTTELAALADRRAHGAAPAPTVRLRGADLRADDTSLADALERTLRAAGRTVVACDSPDDVAAPTPEQVARAAGRAGRPLLVLLDGPEEMPPQLVHALPGWTARTVDWLHSWGAKMVVACRPEFWERAGALWPSDVLHRSTRAARRLPPAVPIGDLRPAEAERARERYGIPAGALAEMEAVHPLSLRLMGELREALSGEVAGQPDRVDIFTAHLGLTCLRIAERLAAATAPELKCAAVGRLAARVAGQAHEAARHCLGPGRGELDRDSFDAIFPASSGWAAAVLAEGLLVPAGQGYRFAHEELGDWLQGTHLDVDTALEILVHQACPTNGPTVPAQRTPASVARRHGAGLHGPRGPVPRAPSVPTHRIGPVLHALLLLGRGSGPVALSLRLDGLIDALDRLGDGPGGAAHYSAAGAAASTVGSGAARLVDARWWGAHLLGEVLLRVPDTKPYLPVLRRLAPCITRCSVREGGPHRLGGLAEFGPWFWTRLRVDEAARMDLLRLLLPADGAPKRPVTLPRYLDAAAGLLDADPRAVQPLLSRWFTDERPLPTAPGAAVRPTVATAAQALLHSRRSLAADDLTEALVAAAHPRADELLTALAEDEPPALCRAVGRWAQDTRPERRTVAAVHAPTAARHVTSAGDRELLRRAALALLTDPRTHGAALGLLVRDPETRPRHLERAVAAFVRGDAGMPADALAEALDTHPEPVLAAFRTRLHNPAADPTGPLTALAELRMPQLTHHAAAVVSEYVARRPEGAAHVARFVERRLECGPAARAALLPLVTGLILHRPVEVRTELARVLATPGNPPSGPLRAELLDVLLAHERRHGAGAEPPVLHALLRDAALGSDKRAEDVTRGLVLRTGLLSVRTPDGATRLDRCLVGLARERPGFASLLAAWLAEDPQQWAAVIGPRAREYVMSLGTTMPMRVKSHGHGSLRPA</sequence>